<sequence length="342" mass="35815">MKINIRLKSICATLFISLFLSCNNGPVDEENPQNKFLKSLVTLGDDFLSIFTSFGEMFSDTLGFKADPKKSDVKDYFEKIHETVEKTKTYLKKIVEDMKKEKNRNFSDTNDAVTTLNAELDDIIKGSKAVSVAIGNAGTEPIGNVATTNDKKGDVGTEIDSLINGIKHIVGVVLKDDKGTLVGNPKAGDDKKAENGTTQRGSNAGDVGKLFGNVSDGSIASTPEKVAGDAAKAVGAVTGADILQAISQGSSGVTANLANTSPTSAANVANPQDAEVAGAIALRAIAKGGKFANHSSTDITAAVKGVAVSAVTKALDALTIAIKKTIDKGLKKVKECYETWRS</sequence>
<evidence type="ECO:0000256" key="2">
    <source>
        <dbReference type="ARBA" id="ARBA00004459"/>
    </source>
</evidence>
<comment type="subcellular location">
    <subcellularLocation>
        <location evidence="2 8">Cell outer membrane</location>
        <topology evidence="2 8">Lipid-anchor</topology>
    </subcellularLocation>
</comment>
<dbReference type="SUPFAM" id="SSF74748">
    <property type="entry name" value="Variable surface antigen VlsE"/>
    <property type="match status" value="1"/>
</dbReference>
<evidence type="ECO:0000256" key="3">
    <source>
        <dbReference type="ARBA" id="ARBA00022729"/>
    </source>
</evidence>
<keyword evidence="5 8" id="KW-0564">Palmitate</keyword>
<dbReference type="InterPro" id="IPR000680">
    <property type="entry name" value="Borrelia_lipo"/>
</dbReference>
<dbReference type="EMBL" id="CP005758">
    <property type="protein sequence ID" value="AHH11564.1"/>
    <property type="molecule type" value="Genomic_DNA"/>
</dbReference>
<name>W5SWI8_9SPIR</name>
<feature type="chain" id="PRO_5008452748" description="Variable large protein" evidence="8">
    <location>
        <begin position="25"/>
        <end position="342"/>
    </location>
</feature>
<dbReference type="AlphaFoldDB" id="W5SWI8"/>
<keyword evidence="4 8" id="KW-0472">Membrane</keyword>
<evidence type="ECO:0000256" key="7">
    <source>
        <dbReference type="ARBA" id="ARBA00023288"/>
    </source>
</evidence>
<organism evidence="10">
    <name type="scientific">Borrelia coriaceae ATCC 43381</name>
    <dbReference type="NCBI Taxonomy" id="1408429"/>
    <lineage>
        <taxon>Bacteria</taxon>
        <taxon>Pseudomonadati</taxon>
        <taxon>Spirochaetota</taxon>
        <taxon>Spirochaetia</taxon>
        <taxon>Spirochaetales</taxon>
        <taxon>Borreliaceae</taxon>
        <taxon>Borrelia</taxon>
    </lineage>
</organism>
<protein>
    <recommendedName>
        <fullName evidence="8">Variable large protein</fullName>
    </recommendedName>
</protein>
<feature type="signal peptide" evidence="8">
    <location>
        <begin position="1"/>
        <end position="24"/>
    </location>
</feature>
<feature type="region of interest" description="Disordered" evidence="9">
    <location>
        <begin position="183"/>
        <end position="207"/>
    </location>
</feature>
<evidence type="ECO:0000256" key="1">
    <source>
        <dbReference type="ARBA" id="ARBA00003932"/>
    </source>
</evidence>
<proteinExistence type="predicted"/>
<gene>
    <name evidence="10" type="ORF">BCO_0013510</name>
</gene>
<geneLocation type="plasmid" evidence="10">
    <name>unnamed</name>
</geneLocation>
<accession>W5SWI8</accession>
<dbReference type="PROSITE" id="PS51257">
    <property type="entry name" value="PROKAR_LIPOPROTEIN"/>
    <property type="match status" value="1"/>
</dbReference>
<dbReference type="Pfam" id="PF00921">
    <property type="entry name" value="Lipoprotein_2"/>
    <property type="match status" value="1"/>
</dbReference>
<evidence type="ECO:0000256" key="5">
    <source>
        <dbReference type="ARBA" id="ARBA00023139"/>
    </source>
</evidence>
<keyword evidence="7 8" id="KW-0449">Lipoprotein</keyword>
<evidence type="ECO:0000256" key="6">
    <source>
        <dbReference type="ARBA" id="ARBA00023237"/>
    </source>
</evidence>
<evidence type="ECO:0000256" key="9">
    <source>
        <dbReference type="SAM" id="MobiDB-lite"/>
    </source>
</evidence>
<comment type="function">
    <text evidence="1 8">The Vlp and Vsp proteins are antigenically distinct proteins, only one vlp or vsp gene is transcriptionally active at any one time. Switching between these genes is a mechanism of host immune response evasion.</text>
</comment>
<dbReference type="RefSeq" id="WP_206742073.1">
    <property type="nucleotide sequence ID" value="NZ_JACZ01000009.1"/>
</dbReference>
<keyword evidence="3 8" id="KW-0732">Signal</keyword>
<dbReference type="GO" id="GO:0009279">
    <property type="term" value="C:cell outer membrane"/>
    <property type="evidence" value="ECO:0007669"/>
    <property type="project" value="UniProtKB-SubCell"/>
</dbReference>
<reference evidence="10" key="1">
    <citation type="submission" date="2013-04" db="EMBL/GenBank/DDBJ databases">
        <title>Comparative Genomics of Relapsing Fever Spirochetes.</title>
        <authorList>
            <person name="Schwan T.G."/>
            <person name="Raffel S.J."/>
            <person name="Porcella S.F."/>
            <person name="Martens C.A."/>
            <person name="Bruno D.P."/>
            <person name="Ricklefs S.M."/>
            <person name="Barbian K.B."/>
        </authorList>
    </citation>
    <scope>NUCLEOTIDE SEQUENCE</scope>
    <source>
        <strain evidence="10">Co53</strain>
        <plasmid evidence="10">unnamed</plasmid>
    </source>
</reference>
<evidence type="ECO:0000313" key="10">
    <source>
        <dbReference type="EMBL" id="AHH11564.1"/>
    </source>
</evidence>
<keyword evidence="6 8" id="KW-0998">Cell outer membrane</keyword>
<dbReference type="HOGENOM" id="CLU_054711_0_0_12"/>
<evidence type="ECO:0000256" key="4">
    <source>
        <dbReference type="ARBA" id="ARBA00023136"/>
    </source>
</evidence>
<keyword evidence="10" id="KW-0614">Plasmid</keyword>
<evidence type="ECO:0000256" key="8">
    <source>
        <dbReference type="RuleBase" id="RU363105"/>
    </source>
</evidence>